<sequence length="79" mass="9205">MWHVALVTCTWIYLLFCFCFFPDFPDQCARRAITASIHTPSTCLGRKRKTVGPSQSDKPKVKIITIQRLRFRTSGTEYY</sequence>
<proteinExistence type="predicted"/>
<organism evidence="2 3">
    <name type="scientific">Aspergillus transmontanensis</name>
    <dbReference type="NCBI Taxonomy" id="1034304"/>
    <lineage>
        <taxon>Eukaryota</taxon>
        <taxon>Fungi</taxon>
        <taxon>Dikarya</taxon>
        <taxon>Ascomycota</taxon>
        <taxon>Pezizomycotina</taxon>
        <taxon>Eurotiomycetes</taxon>
        <taxon>Eurotiomycetidae</taxon>
        <taxon>Eurotiales</taxon>
        <taxon>Aspergillaceae</taxon>
        <taxon>Aspergillus</taxon>
        <taxon>Aspergillus subgen. Circumdati</taxon>
    </lineage>
</organism>
<reference evidence="3" key="1">
    <citation type="submission" date="2019-04" db="EMBL/GenBank/DDBJ databases">
        <title>Friends and foes A comparative genomics studyof 23 Aspergillus species from section Flavi.</title>
        <authorList>
            <consortium name="DOE Joint Genome Institute"/>
            <person name="Kjaerbolling I."/>
            <person name="Vesth T."/>
            <person name="Frisvad J.C."/>
            <person name="Nybo J.L."/>
            <person name="Theobald S."/>
            <person name="Kildgaard S."/>
            <person name="Isbrandt T."/>
            <person name="Kuo A."/>
            <person name="Sato A."/>
            <person name="Lyhne E.K."/>
            <person name="Kogle M.E."/>
            <person name="Wiebenga A."/>
            <person name="Kun R.S."/>
            <person name="Lubbers R.J."/>
            <person name="Makela M.R."/>
            <person name="Barry K."/>
            <person name="Chovatia M."/>
            <person name="Clum A."/>
            <person name="Daum C."/>
            <person name="Haridas S."/>
            <person name="He G."/>
            <person name="LaButti K."/>
            <person name="Lipzen A."/>
            <person name="Mondo S."/>
            <person name="Riley R."/>
            <person name="Salamov A."/>
            <person name="Simmons B.A."/>
            <person name="Magnuson J.K."/>
            <person name="Henrissat B."/>
            <person name="Mortensen U.H."/>
            <person name="Larsen T.O."/>
            <person name="Devries R.P."/>
            <person name="Grigoriev I.V."/>
            <person name="Machida M."/>
            <person name="Baker S.E."/>
            <person name="Andersen M.R."/>
        </authorList>
    </citation>
    <scope>NUCLEOTIDE SEQUENCE [LARGE SCALE GENOMIC DNA]</scope>
    <source>
        <strain evidence="3">CBS 130015</strain>
    </source>
</reference>
<protein>
    <recommendedName>
        <fullName evidence="4">Secreted protein</fullName>
    </recommendedName>
</protein>
<feature type="chain" id="PRO_5024848147" description="Secreted protein" evidence="1">
    <location>
        <begin position="18"/>
        <end position="79"/>
    </location>
</feature>
<dbReference type="Proteomes" id="UP000325433">
    <property type="component" value="Unassembled WGS sequence"/>
</dbReference>
<keyword evidence="1" id="KW-0732">Signal</keyword>
<name>A0A5N6VRR4_9EURO</name>
<evidence type="ECO:0000313" key="2">
    <source>
        <dbReference type="EMBL" id="KAE8310898.1"/>
    </source>
</evidence>
<keyword evidence="3" id="KW-1185">Reference proteome</keyword>
<feature type="signal peptide" evidence="1">
    <location>
        <begin position="1"/>
        <end position="17"/>
    </location>
</feature>
<gene>
    <name evidence="2" type="ORF">BDV41DRAFT_543568</name>
</gene>
<dbReference type="AlphaFoldDB" id="A0A5N6VRR4"/>
<dbReference type="EMBL" id="ML738348">
    <property type="protein sequence ID" value="KAE8310898.1"/>
    <property type="molecule type" value="Genomic_DNA"/>
</dbReference>
<accession>A0A5N6VRR4</accession>
<evidence type="ECO:0000256" key="1">
    <source>
        <dbReference type="SAM" id="SignalP"/>
    </source>
</evidence>
<evidence type="ECO:0008006" key="4">
    <source>
        <dbReference type="Google" id="ProtNLM"/>
    </source>
</evidence>
<evidence type="ECO:0000313" key="3">
    <source>
        <dbReference type="Proteomes" id="UP000325433"/>
    </source>
</evidence>